<dbReference type="GO" id="GO:0008137">
    <property type="term" value="F:NADH dehydrogenase (ubiquinone) activity"/>
    <property type="evidence" value="ECO:0007669"/>
    <property type="project" value="InterPro"/>
</dbReference>
<protein>
    <submittedName>
        <fullName evidence="10">NADH-quinone oxidoreductase subunit L</fullName>
    </submittedName>
</protein>
<dbReference type="GO" id="GO:0042773">
    <property type="term" value="P:ATP synthesis coupled electron transport"/>
    <property type="evidence" value="ECO:0007669"/>
    <property type="project" value="InterPro"/>
</dbReference>
<dbReference type="InterPro" id="IPR001516">
    <property type="entry name" value="Proton_antipo_N"/>
</dbReference>
<evidence type="ECO:0000259" key="9">
    <source>
        <dbReference type="Pfam" id="PF00662"/>
    </source>
</evidence>
<feature type="transmembrane region" description="Helical" evidence="7">
    <location>
        <begin position="387"/>
        <end position="406"/>
    </location>
</feature>
<feature type="domain" description="NADH:quinone oxidoreductase/Mrp antiporter transmembrane" evidence="8">
    <location>
        <begin position="137"/>
        <end position="433"/>
    </location>
</feature>
<evidence type="ECO:0000259" key="8">
    <source>
        <dbReference type="Pfam" id="PF00361"/>
    </source>
</evidence>
<comment type="subcellular location">
    <subcellularLocation>
        <location evidence="1">Cell membrane</location>
        <topology evidence="1">Multi-pass membrane protein</topology>
    </subcellularLocation>
    <subcellularLocation>
        <location evidence="6">Membrane</location>
        <topology evidence="6">Multi-pass membrane protein</topology>
    </subcellularLocation>
</comment>
<feature type="transmembrane region" description="Helical" evidence="7">
    <location>
        <begin position="290"/>
        <end position="311"/>
    </location>
</feature>
<dbReference type="InterPro" id="IPR018393">
    <property type="entry name" value="NADHpl_OxRdtase_5_subgr"/>
</dbReference>
<dbReference type="GO" id="GO:0005886">
    <property type="term" value="C:plasma membrane"/>
    <property type="evidence" value="ECO:0007669"/>
    <property type="project" value="UniProtKB-SubCell"/>
</dbReference>
<feature type="transmembrane region" description="Helical" evidence="7">
    <location>
        <begin position="260"/>
        <end position="278"/>
    </location>
</feature>
<dbReference type="GO" id="GO:0003954">
    <property type="term" value="F:NADH dehydrogenase activity"/>
    <property type="evidence" value="ECO:0007669"/>
    <property type="project" value="TreeGrafter"/>
</dbReference>
<dbReference type="NCBIfam" id="TIGR01974">
    <property type="entry name" value="NDH_I_L"/>
    <property type="match status" value="1"/>
</dbReference>
<feature type="transmembrane region" description="Helical" evidence="7">
    <location>
        <begin position="174"/>
        <end position="196"/>
    </location>
</feature>
<feature type="transmembrane region" description="Helical" evidence="7">
    <location>
        <begin position="35"/>
        <end position="55"/>
    </location>
</feature>
<evidence type="ECO:0000256" key="2">
    <source>
        <dbReference type="ARBA" id="ARBA00008483"/>
    </source>
</evidence>
<dbReference type="PRINTS" id="PR01435">
    <property type="entry name" value="NPOXDRDTASE5"/>
</dbReference>
<evidence type="ECO:0000256" key="6">
    <source>
        <dbReference type="RuleBase" id="RU000320"/>
    </source>
</evidence>
<dbReference type="RefSeq" id="WP_085494929.1">
    <property type="nucleotide sequence ID" value="NZ_FXAZ01000003.1"/>
</dbReference>
<feature type="transmembrane region" description="Helical" evidence="7">
    <location>
        <begin position="466"/>
        <end position="486"/>
    </location>
</feature>
<evidence type="ECO:0000256" key="5">
    <source>
        <dbReference type="ARBA" id="ARBA00023136"/>
    </source>
</evidence>
<sequence>MELIFAPYVWMVPAIPLVCFILLLLLRSVLAGRRAAIAGTIGSSLSLLLALFILIEQLPSGSDTLTWTFEWLHIGEIVIPLGYELNHLNMLMLIVITVVSLLVHLYSIGYMAKDKRLPTYYAYLALFTSAMLGLVLAPNLIQLFVFWELVGVCSFLLIGFWYEREAAKAAAKKAFMVTRVGDVGLFIAILLLYWHMPNHSLDFSTLAFVFESSSTLAQHGLSLGLATWIGCLLFAGAIGKSGQFPLHVWLPDAMEGPTPVSALIHAATMVAAGVYLVARTFDIFRVSETTMTIVMIIGGFTALFAATIALVQKDLKRVLAYSTISQLGYMMLALGLGSAAAAMFHLFTHAFFKALLFLGAGSIIHAVHKQDITEMGGLGRKLKVTAWTFAIGMLALSGIPPFSGFWSKEVILSLAWEQQKLWFVVAILTAFLTALYMARMFFLVFTGKSNSDKASPDIHEAPPVMTIPLLVLAVLSLISGFVYTPFAPWLEGWLGVASSEAHGPVWIMIASTLMGLIGLFIGYWRYGPARKPIPTSRTWVYRMLERKYGVDECYRWVIIRPVHAAASVCLALDRFIISGCVRLLERVVMQFGSGWQRIQQGQLQTYGVVSLFGFAVLAVLLFALRRGFW</sequence>
<dbReference type="STRING" id="1852522.SAMN06295960_2767"/>
<name>A0A1X7KW96_9BACL</name>
<feature type="transmembrane region" description="Helical" evidence="7">
    <location>
        <begin position="318"/>
        <end position="344"/>
    </location>
</feature>
<dbReference type="OrthoDB" id="9807568at2"/>
<dbReference type="InterPro" id="IPR003945">
    <property type="entry name" value="NU5C-like"/>
</dbReference>
<keyword evidence="11" id="KW-1185">Reference proteome</keyword>
<evidence type="ECO:0000256" key="1">
    <source>
        <dbReference type="ARBA" id="ARBA00004651"/>
    </source>
</evidence>
<feature type="transmembrane region" description="Helical" evidence="7">
    <location>
        <begin position="421"/>
        <end position="445"/>
    </location>
</feature>
<keyword evidence="3 6" id="KW-0812">Transmembrane</keyword>
<keyword evidence="4 7" id="KW-1133">Transmembrane helix</keyword>
<dbReference type="Pfam" id="PF00662">
    <property type="entry name" value="Proton_antipo_N"/>
    <property type="match status" value="1"/>
</dbReference>
<feature type="transmembrane region" description="Helical" evidence="7">
    <location>
        <begin position="6"/>
        <end position="26"/>
    </location>
</feature>
<keyword evidence="5 7" id="KW-0472">Membrane</keyword>
<dbReference type="Pfam" id="PF00361">
    <property type="entry name" value="Proton_antipo_M"/>
    <property type="match status" value="1"/>
</dbReference>
<dbReference type="PANTHER" id="PTHR42829">
    <property type="entry name" value="NADH-UBIQUINONE OXIDOREDUCTASE CHAIN 5"/>
    <property type="match status" value="1"/>
</dbReference>
<feature type="transmembrane region" description="Helical" evidence="7">
    <location>
        <begin position="120"/>
        <end position="137"/>
    </location>
</feature>
<dbReference type="InterPro" id="IPR001750">
    <property type="entry name" value="ND/Mrp_TM"/>
</dbReference>
<dbReference type="Gene3D" id="1.20.5.2700">
    <property type="match status" value="1"/>
</dbReference>
<proteinExistence type="inferred from homology"/>
<evidence type="ECO:0000256" key="4">
    <source>
        <dbReference type="ARBA" id="ARBA00022989"/>
    </source>
</evidence>
<evidence type="ECO:0000256" key="7">
    <source>
        <dbReference type="SAM" id="Phobius"/>
    </source>
</evidence>
<feature type="transmembrane region" description="Helical" evidence="7">
    <location>
        <begin position="90"/>
        <end position="108"/>
    </location>
</feature>
<dbReference type="AlphaFoldDB" id="A0A1X7KW96"/>
<gene>
    <name evidence="10" type="ORF">SAMN06295960_2767</name>
</gene>
<feature type="transmembrane region" description="Helical" evidence="7">
    <location>
        <begin position="506"/>
        <end position="524"/>
    </location>
</feature>
<dbReference type="EMBL" id="FXAZ01000003">
    <property type="protein sequence ID" value="SMG45562.1"/>
    <property type="molecule type" value="Genomic_DNA"/>
</dbReference>
<feature type="transmembrane region" description="Helical" evidence="7">
    <location>
        <begin position="350"/>
        <end position="367"/>
    </location>
</feature>
<evidence type="ECO:0000313" key="10">
    <source>
        <dbReference type="EMBL" id="SMG45562.1"/>
    </source>
</evidence>
<dbReference type="PRINTS" id="PR01434">
    <property type="entry name" value="NADHDHGNASE5"/>
</dbReference>
<evidence type="ECO:0000313" key="11">
    <source>
        <dbReference type="Proteomes" id="UP000193834"/>
    </source>
</evidence>
<dbReference type="Proteomes" id="UP000193834">
    <property type="component" value="Unassembled WGS sequence"/>
</dbReference>
<accession>A0A1X7KW96</accession>
<feature type="transmembrane region" description="Helical" evidence="7">
    <location>
        <begin position="216"/>
        <end position="239"/>
    </location>
</feature>
<organism evidence="10 11">
    <name type="scientific">Paenibacillus aquistagni</name>
    <dbReference type="NCBI Taxonomy" id="1852522"/>
    <lineage>
        <taxon>Bacteria</taxon>
        <taxon>Bacillati</taxon>
        <taxon>Bacillota</taxon>
        <taxon>Bacilli</taxon>
        <taxon>Bacillales</taxon>
        <taxon>Paenibacillaceae</taxon>
        <taxon>Paenibacillus</taxon>
    </lineage>
</organism>
<dbReference type="GO" id="GO:0015990">
    <property type="term" value="P:electron transport coupled proton transport"/>
    <property type="evidence" value="ECO:0007669"/>
    <property type="project" value="TreeGrafter"/>
</dbReference>
<dbReference type="PANTHER" id="PTHR42829:SF2">
    <property type="entry name" value="NADH-UBIQUINONE OXIDOREDUCTASE CHAIN 5"/>
    <property type="match status" value="1"/>
</dbReference>
<reference evidence="10 11" key="1">
    <citation type="submission" date="2017-04" db="EMBL/GenBank/DDBJ databases">
        <authorList>
            <person name="Afonso C.L."/>
            <person name="Miller P.J."/>
            <person name="Scott M.A."/>
            <person name="Spackman E."/>
            <person name="Goraichik I."/>
            <person name="Dimitrov K.M."/>
            <person name="Suarez D.L."/>
            <person name="Swayne D.E."/>
        </authorList>
    </citation>
    <scope>NUCLEOTIDE SEQUENCE [LARGE SCALE GENOMIC DNA]</scope>
    <source>
        <strain evidence="10 11">11</strain>
    </source>
</reference>
<feature type="transmembrane region" description="Helical" evidence="7">
    <location>
        <begin position="143"/>
        <end position="162"/>
    </location>
</feature>
<comment type="similarity">
    <text evidence="2">Belongs to the CPA3 antiporters (TC 2.A.63) subunit A family.</text>
</comment>
<dbReference type="NCBIfam" id="NF005141">
    <property type="entry name" value="PRK06590.1"/>
    <property type="match status" value="1"/>
</dbReference>
<evidence type="ECO:0000256" key="3">
    <source>
        <dbReference type="ARBA" id="ARBA00022692"/>
    </source>
</evidence>
<feature type="domain" description="NADH-Ubiquinone oxidoreductase (complex I) chain 5 N-terminal" evidence="9">
    <location>
        <begin position="71"/>
        <end position="121"/>
    </location>
</feature>
<feature type="transmembrane region" description="Helical" evidence="7">
    <location>
        <begin position="604"/>
        <end position="624"/>
    </location>
</feature>